<comment type="subunit">
    <text evidence="2">Interacts transiently with the RNA polymerase catalytic core formed by RpoA, RpoB, RpoC and RpoZ (2 alpha, 1 beta, 1 beta' and 1 omega subunit) to form the RNA polymerase holoenzyme that can initiate transcription.</text>
</comment>
<dbReference type="InterPro" id="IPR052704">
    <property type="entry name" value="ECF_Sigma-70_Domain"/>
</dbReference>
<keyword evidence="9" id="KW-1185">Reference proteome</keyword>
<dbReference type="Gene3D" id="1.10.10.10">
    <property type="entry name" value="Winged helix-like DNA-binding domain superfamily/Winged helix DNA-binding domain"/>
    <property type="match status" value="1"/>
</dbReference>
<dbReference type="Pfam" id="PF08281">
    <property type="entry name" value="Sigma70_r4_2"/>
    <property type="match status" value="1"/>
</dbReference>
<dbReference type="Gene3D" id="3.10.450.50">
    <property type="match status" value="1"/>
</dbReference>
<dbReference type="SUPFAM" id="SSF54427">
    <property type="entry name" value="NTF2-like"/>
    <property type="match status" value="1"/>
</dbReference>
<feature type="domain" description="RNA polymerase sigma-70 region 2" evidence="6">
    <location>
        <begin position="20"/>
        <end position="85"/>
    </location>
</feature>
<dbReference type="InterPro" id="IPR013324">
    <property type="entry name" value="RNA_pol_sigma_r3/r4-like"/>
</dbReference>
<dbReference type="RefSeq" id="WP_344528557.1">
    <property type="nucleotide sequence ID" value="NZ_BAAAUG010000171.1"/>
</dbReference>
<dbReference type="NCBIfam" id="TIGR02937">
    <property type="entry name" value="sigma70-ECF"/>
    <property type="match status" value="1"/>
</dbReference>
<dbReference type="InterPro" id="IPR036388">
    <property type="entry name" value="WH-like_DNA-bd_sf"/>
</dbReference>
<accession>A0ABP6NAW1</accession>
<evidence type="ECO:0000256" key="1">
    <source>
        <dbReference type="ARBA" id="ARBA00010641"/>
    </source>
</evidence>
<dbReference type="PANTHER" id="PTHR30173">
    <property type="entry name" value="SIGMA 19 FACTOR"/>
    <property type="match status" value="1"/>
</dbReference>
<evidence type="ECO:0000256" key="5">
    <source>
        <dbReference type="ARBA" id="ARBA00023163"/>
    </source>
</evidence>
<feature type="domain" description="RNA polymerase sigma factor 70 region 4 type 2" evidence="7">
    <location>
        <begin position="131"/>
        <end position="182"/>
    </location>
</feature>
<dbReference type="InterPro" id="IPR007627">
    <property type="entry name" value="RNA_pol_sigma70_r2"/>
</dbReference>
<evidence type="ECO:0000256" key="3">
    <source>
        <dbReference type="ARBA" id="ARBA00023015"/>
    </source>
</evidence>
<evidence type="ECO:0000313" key="9">
    <source>
        <dbReference type="Proteomes" id="UP001501637"/>
    </source>
</evidence>
<dbReference type="NCBIfam" id="NF007214">
    <property type="entry name" value="PRK09636.1"/>
    <property type="match status" value="1"/>
</dbReference>
<keyword evidence="4" id="KW-0731">Sigma factor</keyword>
<evidence type="ECO:0000259" key="7">
    <source>
        <dbReference type="Pfam" id="PF08281"/>
    </source>
</evidence>
<dbReference type="Gene3D" id="1.10.1740.10">
    <property type="match status" value="1"/>
</dbReference>
<dbReference type="Proteomes" id="UP001501637">
    <property type="component" value="Unassembled WGS sequence"/>
</dbReference>
<dbReference type="EMBL" id="BAAAUG010000171">
    <property type="protein sequence ID" value="GAA3142116.1"/>
    <property type="molecule type" value="Genomic_DNA"/>
</dbReference>
<comment type="similarity">
    <text evidence="1">Belongs to the sigma-70 factor family. ECF subfamily.</text>
</comment>
<protein>
    <submittedName>
        <fullName evidence="8">RNA polymerase sigma factor SigJ</fullName>
    </submittedName>
</protein>
<dbReference type="SUPFAM" id="SSF88659">
    <property type="entry name" value="Sigma3 and sigma4 domains of RNA polymerase sigma factors"/>
    <property type="match status" value="1"/>
</dbReference>
<reference evidence="9" key="1">
    <citation type="journal article" date="2019" name="Int. J. Syst. Evol. Microbiol.">
        <title>The Global Catalogue of Microorganisms (GCM) 10K type strain sequencing project: providing services to taxonomists for standard genome sequencing and annotation.</title>
        <authorList>
            <consortium name="The Broad Institute Genomics Platform"/>
            <consortium name="The Broad Institute Genome Sequencing Center for Infectious Disease"/>
            <person name="Wu L."/>
            <person name="Ma J."/>
        </authorList>
    </citation>
    <scope>NUCLEOTIDE SEQUENCE [LARGE SCALE GENOMIC DNA]</scope>
    <source>
        <strain evidence="9">JCM 9092</strain>
    </source>
</reference>
<evidence type="ECO:0000256" key="4">
    <source>
        <dbReference type="ARBA" id="ARBA00023082"/>
    </source>
</evidence>
<sequence>MRTQLTTGDGRFDPSLGAIMSERRQLINLAYRLLGSLADAEDVVQEAYVRWYAMSPPQQEAIESPGGWLTKVASRICLDQLRSARARRESYVGEWIPEPLPDRTEWTEGRPGGTAADPADRVTLDESVTMAFLVVVESMTPAERVAFILHDVFRYSFAEVAEIVGRSPAACRQLASSARRRMRASRAVEAPAARRVDVVRDFRRAWETKDIAALVGLLDPDATALADGGGLVNAAPHPIAGGEEIARYLIAVAGRVPEQTILERTVNGRPGLVVQHGGVTTSVIAFGFDGDRIKHCWAVRNPEKLRAWTGAWTGARTSRTVTG</sequence>
<dbReference type="InterPro" id="IPR013249">
    <property type="entry name" value="RNA_pol_sigma70_r4_t2"/>
</dbReference>
<evidence type="ECO:0000256" key="2">
    <source>
        <dbReference type="ARBA" id="ARBA00011344"/>
    </source>
</evidence>
<evidence type="ECO:0000313" key="8">
    <source>
        <dbReference type="EMBL" id="GAA3142116.1"/>
    </source>
</evidence>
<dbReference type="SUPFAM" id="SSF88946">
    <property type="entry name" value="Sigma2 domain of RNA polymerase sigma factors"/>
    <property type="match status" value="1"/>
</dbReference>
<name>A0ABP6NAW1_9ACTN</name>
<proteinExistence type="inferred from homology"/>
<dbReference type="InterPro" id="IPR013325">
    <property type="entry name" value="RNA_pol_sigma_r2"/>
</dbReference>
<dbReference type="InterPro" id="IPR014284">
    <property type="entry name" value="RNA_pol_sigma-70_dom"/>
</dbReference>
<evidence type="ECO:0000259" key="6">
    <source>
        <dbReference type="Pfam" id="PF04542"/>
    </source>
</evidence>
<organism evidence="8 9">
    <name type="scientific">Streptomyces rectiviolaceus</name>
    <dbReference type="NCBI Taxonomy" id="332591"/>
    <lineage>
        <taxon>Bacteria</taxon>
        <taxon>Bacillati</taxon>
        <taxon>Actinomycetota</taxon>
        <taxon>Actinomycetes</taxon>
        <taxon>Kitasatosporales</taxon>
        <taxon>Streptomycetaceae</taxon>
        <taxon>Streptomyces</taxon>
    </lineage>
</organism>
<comment type="caution">
    <text evidence="8">The sequence shown here is derived from an EMBL/GenBank/DDBJ whole genome shotgun (WGS) entry which is preliminary data.</text>
</comment>
<dbReference type="PANTHER" id="PTHR30173:SF43">
    <property type="entry name" value="ECF RNA POLYMERASE SIGMA FACTOR SIGI-RELATED"/>
    <property type="match status" value="1"/>
</dbReference>
<keyword evidence="3" id="KW-0805">Transcription regulation</keyword>
<dbReference type="Pfam" id="PF04542">
    <property type="entry name" value="Sigma70_r2"/>
    <property type="match status" value="1"/>
</dbReference>
<keyword evidence="5" id="KW-0804">Transcription</keyword>
<dbReference type="InterPro" id="IPR032710">
    <property type="entry name" value="NTF2-like_dom_sf"/>
</dbReference>
<gene>
    <name evidence="8" type="primary">sigJ_2</name>
    <name evidence="8" type="ORF">GCM10010449_72340</name>
</gene>